<dbReference type="EMBL" id="OOIN01000024">
    <property type="protein sequence ID" value="SPO28775.1"/>
    <property type="molecule type" value="Genomic_DNA"/>
</dbReference>
<name>A0A5C3EFF2_9BASI</name>
<feature type="signal peptide" evidence="1">
    <location>
        <begin position="1"/>
        <end position="29"/>
    </location>
</feature>
<keyword evidence="1" id="KW-0732">Signal</keyword>
<dbReference type="Proteomes" id="UP000324022">
    <property type="component" value="Unassembled WGS sequence"/>
</dbReference>
<accession>A0A5C3EFF2</accession>
<protein>
    <recommendedName>
        <fullName evidence="4">DUF885 domain-containing protein</fullName>
    </recommendedName>
</protein>
<evidence type="ECO:0008006" key="4">
    <source>
        <dbReference type="Google" id="ProtNLM"/>
    </source>
</evidence>
<proteinExistence type="predicted"/>
<evidence type="ECO:0000256" key="1">
    <source>
        <dbReference type="SAM" id="SignalP"/>
    </source>
</evidence>
<reference evidence="2 3" key="1">
    <citation type="submission" date="2018-03" db="EMBL/GenBank/DDBJ databases">
        <authorList>
            <person name="Guldener U."/>
        </authorList>
    </citation>
    <scope>NUCLEOTIDE SEQUENCE [LARGE SCALE GENOMIC DNA]</scope>
    <source>
        <strain evidence="2 3">NBRC100155</strain>
    </source>
</reference>
<dbReference type="AlphaFoldDB" id="A0A5C3EFF2"/>
<feature type="chain" id="PRO_5022967512" description="DUF885 domain-containing protein" evidence="1">
    <location>
        <begin position="30"/>
        <end position="183"/>
    </location>
</feature>
<organism evidence="2 3">
    <name type="scientific">Ustilago trichophora</name>
    <dbReference type="NCBI Taxonomy" id="86804"/>
    <lineage>
        <taxon>Eukaryota</taxon>
        <taxon>Fungi</taxon>
        <taxon>Dikarya</taxon>
        <taxon>Basidiomycota</taxon>
        <taxon>Ustilaginomycotina</taxon>
        <taxon>Ustilaginomycetes</taxon>
        <taxon>Ustilaginales</taxon>
        <taxon>Ustilaginaceae</taxon>
        <taxon>Ustilago</taxon>
    </lineage>
</organism>
<evidence type="ECO:0000313" key="2">
    <source>
        <dbReference type="EMBL" id="SPO28775.1"/>
    </source>
</evidence>
<sequence>MRIRLLQPLALTVLLALSLLLWLMGSVDAGEDPAEADRRGKSTISWFQDQYREQYTLKENYPKPLRPKLLTEYSPIVTTIVDKLTDFGTRKWDPNDDAIAMIRRLETATKAMLVNSMHPNLIASQPKAVRKQHLSTMQKFTDWLHEHFAEIANLEDKDTTEVRLNRYKAIRDLAATGAMIPHG</sequence>
<evidence type="ECO:0000313" key="3">
    <source>
        <dbReference type="Proteomes" id="UP000324022"/>
    </source>
</evidence>
<keyword evidence="3" id="KW-1185">Reference proteome</keyword>
<gene>
    <name evidence="2" type="ORF">UTRI_04653</name>
</gene>